<feature type="domain" description="PPIase cyclophilin-type" evidence="11">
    <location>
        <begin position="18"/>
        <end position="169"/>
    </location>
</feature>
<evidence type="ECO:0000313" key="13">
    <source>
        <dbReference type="Proteomes" id="UP000726737"/>
    </source>
</evidence>
<sequence length="671" mass="76309">MSNIYLLEPHTNGKVNLHTTYGDISIELWPKEAPKACRNFIQLCMEGYYNDTIFHRIVAGFIIQGGDPEGTGLGGESCFEDGKPFQDEFHSRLRFVRRGLVAMANSGQPNDNKSQFFITLDDTMELQNKHTIFGKVAGDTIFNVLKIGSLEVDTDERPLYPPKINSCTIVVNPFDDIVPRISRQELEAAKLKELEAQKKPEKQKKLKKNVALLSFADDAPDMTMDEDVQEGSGDKSKQAKKKKMLSSHDLLKDDPTLSREVGHSLVADERGSDESKSRKRRNNEEESPDGDGKEARHHGKDHNKRDDEETSDHESATAFEQRMRDQVREKHKRAKLAQGSSSSSASVPATMATTTKDDDSTTLAEPETKLSKGDIVRQEIQKLESDIRKMHNRNKDSEEEAKKKNKAPKVSLLQQSREQYKTRAESKGTKRSKSSKSAVSAENEREVFEKLSAFEAKLFTMAREPEPNPAPKMNDAPPCEIHGIPSCESCQDMITKRKRKLEKAEGDDEQDADMKDVEEGEMNDSDDDSGWLQHKLVCEKDLKGKEVSLSSKRDDVNDYLVIDPLNKAASTTAALELEKQKKLDKIKRNNLYSQDDRRDKRPNPQSSSSSRYDRSDDRSSRYSSSSSSYRRDDSRKSGYNRDDRNSRDNRDSRNGRDNRDNRDSRDRDRRW</sequence>
<dbReference type="PANTHER" id="PTHR45625:SF6">
    <property type="entry name" value="SPLICEOSOME-ASSOCIATED PROTEIN CWC27 HOMOLOG"/>
    <property type="match status" value="1"/>
</dbReference>
<comment type="caution">
    <text evidence="12">The sequence shown here is derived from an EMBL/GenBank/DDBJ whole genome shotgun (WGS) entry which is preliminary data.</text>
</comment>
<evidence type="ECO:0000313" key="12">
    <source>
        <dbReference type="EMBL" id="KAG0254735.1"/>
    </source>
</evidence>
<evidence type="ECO:0000256" key="4">
    <source>
        <dbReference type="ARBA" id="ARBA00038509"/>
    </source>
</evidence>
<feature type="compositionally biased region" description="Basic and acidic residues" evidence="10">
    <location>
        <begin position="576"/>
        <end position="587"/>
    </location>
</feature>
<feature type="compositionally biased region" description="Low complexity" evidence="10">
    <location>
        <begin position="337"/>
        <end position="354"/>
    </location>
</feature>
<dbReference type="SUPFAM" id="SSF50891">
    <property type="entry name" value="Cyclophilin-like"/>
    <property type="match status" value="1"/>
</dbReference>
<feature type="compositionally biased region" description="Basic and acidic residues" evidence="10">
    <location>
        <begin position="611"/>
        <end position="620"/>
    </location>
</feature>
<dbReference type="Pfam" id="PF00160">
    <property type="entry name" value="Pro_isomerase"/>
    <property type="match status" value="1"/>
</dbReference>
<comment type="catalytic activity">
    <reaction evidence="1">
        <text>[protein]-peptidylproline (omega=180) = [protein]-peptidylproline (omega=0)</text>
        <dbReference type="Rhea" id="RHEA:16237"/>
        <dbReference type="Rhea" id="RHEA-COMP:10747"/>
        <dbReference type="Rhea" id="RHEA-COMP:10748"/>
        <dbReference type="ChEBI" id="CHEBI:83833"/>
        <dbReference type="ChEBI" id="CHEBI:83834"/>
        <dbReference type="EC" id="5.2.1.8"/>
    </reaction>
</comment>
<dbReference type="EMBL" id="JAAAJA010000386">
    <property type="protein sequence ID" value="KAG0254735.1"/>
    <property type="molecule type" value="Genomic_DNA"/>
</dbReference>
<dbReference type="CDD" id="cd01925">
    <property type="entry name" value="cyclophilin_CeCYP16-like"/>
    <property type="match status" value="1"/>
</dbReference>
<evidence type="ECO:0000256" key="7">
    <source>
        <dbReference type="ARBA" id="ARBA00071024"/>
    </source>
</evidence>
<dbReference type="GO" id="GO:0003755">
    <property type="term" value="F:peptidyl-prolyl cis-trans isomerase activity"/>
    <property type="evidence" value="ECO:0007669"/>
    <property type="project" value="UniProtKB-EC"/>
</dbReference>
<feature type="compositionally biased region" description="Basic and acidic residues" evidence="10">
    <location>
        <begin position="629"/>
        <end position="671"/>
    </location>
</feature>
<name>A0A9P6PV55_9FUNG</name>
<dbReference type="InterPro" id="IPR002130">
    <property type="entry name" value="Cyclophilin-type_PPIase_dom"/>
</dbReference>
<feature type="region of interest" description="Disordered" evidence="10">
    <location>
        <begin position="548"/>
        <end position="671"/>
    </location>
</feature>
<dbReference type="PANTHER" id="PTHR45625">
    <property type="entry name" value="PEPTIDYL-PROLYL CIS-TRANS ISOMERASE-RELATED"/>
    <property type="match status" value="1"/>
</dbReference>
<dbReference type="GO" id="GO:0006457">
    <property type="term" value="P:protein folding"/>
    <property type="evidence" value="ECO:0007669"/>
    <property type="project" value="InterPro"/>
</dbReference>
<evidence type="ECO:0000259" key="11">
    <source>
        <dbReference type="PROSITE" id="PS50072"/>
    </source>
</evidence>
<dbReference type="InterPro" id="IPR020892">
    <property type="entry name" value="Cyclophilin-type_PPIase_CS"/>
</dbReference>
<reference evidence="12" key="1">
    <citation type="journal article" date="2020" name="Fungal Divers.">
        <title>Resolving the Mortierellaceae phylogeny through synthesis of multi-gene phylogenetics and phylogenomics.</title>
        <authorList>
            <person name="Vandepol N."/>
            <person name="Liber J."/>
            <person name="Desiro A."/>
            <person name="Na H."/>
            <person name="Kennedy M."/>
            <person name="Barry K."/>
            <person name="Grigoriev I.V."/>
            <person name="Miller A.N."/>
            <person name="O'Donnell K."/>
            <person name="Stajich J.E."/>
            <person name="Bonito G."/>
        </authorList>
    </citation>
    <scope>NUCLEOTIDE SEQUENCE</scope>
    <source>
        <strain evidence="12">KOD948</strain>
    </source>
</reference>
<dbReference type="PROSITE" id="PS50072">
    <property type="entry name" value="CSA_PPIASE_2"/>
    <property type="match status" value="1"/>
</dbReference>
<comment type="similarity">
    <text evidence="4">Belongs to the cyclophilin-type PPIase family. CWC27 subfamily.</text>
</comment>
<comment type="subcellular location">
    <subcellularLocation>
        <location evidence="2">Nucleus</location>
    </subcellularLocation>
</comment>
<gene>
    <name evidence="12" type="primary">CWC27</name>
    <name evidence="12" type="ORF">BG011_005545</name>
</gene>
<dbReference type="InterPro" id="IPR029000">
    <property type="entry name" value="Cyclophilin-like_dom_sf"/>
</dbReference>
<proteinExistence type="inferred from homology"/>
<dbReference type="PROSITE" id="PS00170">
    <property type="entry name" value="CSA_PPIASE_1"/>
    <property type="match status" value="1"/>
</dbReference>
<dbReference type="FunFam" id="2.40.100.10:FF:000007">
    <property type="entry name" value="Peptidyl-prolyl cis-trans isomerase CWC27 homolog"/>
    <property type="match status" value="1"/>
</dbReference>
<dbReference type="AlphaFoldDB" id="A0A9P6PV55"/>
<dbReference type="GO" id="GO:0071013">
    <property type="term" value="C:catalytic step 2 spliceosome"/>
    <property type="evidence" value="ECO:0007669"/>
    <property type="project" value="TreeGrafter"/>
</dbReference>
<evidence type="ECO:0000256" key="2">
    <source>
        <dbReference type="ARBA" id="ARBA00004123"/>
    </source>
</evidence>
<keyword evidence="12" id="KW-0413">Isomerase</keyword>
<feature type="region of interest" description="Disordered" evidence="10">
    <location>
        <begin position="497"/>
        <end position="532"/>
    </location>
</feature>
<feature type="compositionally biased region" description="Basic and acidic residues" evidence="10">
    <location>
        <begin position="249"/>
        <end position="276"/>
    </location>
</feature>
<feature type="compositionally biased region" description="Basic and acidic residues" evidence="10">
    <location>
        <begin position="366"/>
        <end position="402"/>
    </location>
</feature>
<dbReference type="Gene3D" id="2.40.100.10">
    <property type="entry name" value="Cyclophilin-like"/>
    <property type="match status" value="1"/>
</dbReference>
<evidence type="ECO:0000256" key="8">
    <source>
        <dbReference type="ARBA" id="ARBA00082698"/>
    </source>
</evidence>
<evidence type="ECO:0000256" key="5">
    <source>
        <dbReference type="ARBA" id="ARBA00055615"/>
    </source>
</evidence>
<keyword evidence="3" id="KW-0539">Nucleus</keyword>
<feature type="region of interest" description="Disordered" evidence="10">
    <location>
        <begin position="221"/>
        <end position="445"/>
    </location>
</feature>
<evidence type="ECO:0000256" key="9">
    <source>
        <dbReference type="ARBA" id="ARBA00083804"/>
    </source>
</evidence>
<feature type="compositionally biased region" description="Basic and acidic residues" evidence="10">
    <location>
        <begin position="418"/>
        <end position="428"/>
    </location>
</feature>
<feature type="compositionally biased region" description="Acidic residues" evidence="10">
    <location>
        <begin position="518"/>
        <end position="529"/>
    </location>
</feature>
<keyword evidence="13" id="KW-1185">Reference proteome</keyword>
<comment type="function">
    <text evidence="5">PPIases accelerate the folding of proteins. It catalyzes the cis-trans isomerization of proline imidic peptide bonds in oligopeptides. Involved in pre-mRNA splicing.</text>
</comment>
<evidence type="ECO:0000256" key="1">
    <source>
        <dbReference type="ARBA" id="ARBA00000971"/>
    </source>
</evidence>
<dbReference type="InterPro" id="IPR044666">
    <property type="entry name" value="Cyclophilin_A-like"/>
</dbReference>
<dbReference type="Proteomes" id="UP000726737">
    <property type="component" value="Unassembled WGS sequence"/>
</dbReference>
<evidence type="ECO:0000256" key="3">
    <source>
        <dbReference type="ARBA" id="ARBA00023242"/>
    </source>
</evidence>
<feature type="compositionally biased region" description="Basic and acidic residues" evidence="10">
    <location>
        <begin position="303"/>
        <end position="328"/>
    </location>
</feature>
<evidence type="ECO:0000256" key="10">
    <source>
        <dbReference type="SAM" id="MobiDB-lite"/>
    </source>
</evidence>
<accession>A0A9P6PV55</accession>
<protein>
    <recommendedName>
        <fullName evidence="7">Peptidyl-prolyl isomerase CWC27</fullName>
    </recommendedName>
    <alternativeName>
        <fullName evidence="6">Peptidyl-prolyl isomerase cwc27</fullName>
    </alternativeName>
    <alternativeName>
        <fullName evidence="8 9">Rotamase CWC27</fullName>
    </alternativeName>
</protein>
<dbReference type="PRINTS" id="PR00153">
    <property type="entry name" value="CSAPPISMRASE"/>
</dbReference>
<dbReference type="OrthoDB" id="442970at2759"/>
<evidence type="ECO:0000256" key="6">
    <source>
        <dbReference type="ARBA" id="ARBA00067721"/>
    </source>
</evidence>
<organism evidence="12 13">
    <name type="scientific">Mortierella polycephala</name>
    <dbReference type="NCBI Taxonomy" id="41804"/>
    <lineage>
        <taxon>Eukaryota</taxon>
        <taxon>Fungi</taxon>
        <taxon>Fungi incertae sedis</taxon>
        <taxon>Mucoromycota</taxon>
        <taxon>Mortierellomycotina</taxon>
        <taxon>Mortierellomycetes</taxon>
        <taxon>Mortierellales</taxon>
        <taxon>Mortierellaceae</taxon>
        <taxon>Mortierella</taxon>
    </lineage>
</organism>